<reference evidence="3 4" key="1">
    <citation type="submission" date="2023-05" db="EMBL/GenBank/DDBJ databases">
        <title>B98-5 Cell Line De Novo Hybrid Assembly: An Optical Mapping Approach.</title>
        <authorList>
            <person name="Kananen K."/>
            <person name="Auerbach J.A."/>
            <person name="Kautto E."/>
            <person name="Blachly J.S."/>
        </authorList>
    </citation>
    <scope>NUCLEOTIDE SEQUENCE [LARGE SCALE GENOMIC DNA]</scope>
    <source>
        <strain evidence="3">B95-8</strain>
        <tissue evidence="3">Cell line</tissue>
    </source>
</reference>
<dbReference type="InterPro" id="IPR007110">
    <property type="entry name" value="Ig-like_dom"/>
</dbReference>
<name>A0ABQ9WHK3_SAGOE</name>
<gene>
    <name evidence="3" type="primary">HMCN2_2</name>
    <name evidence="3" type="ORF">P7K49_001845</name>
</gene>
<dbReference type="Gene3D" id="2.60.40.10">
    <property type="entry name" value="Immunoglobulins"/>
    <property type="match status" value="1"/>
</dbReference>
<evidence type="ECO:0000259" key="2">
    <source>
        <dbReference type="PROSITE" id="PS50835"/>
    </source>
</evidence>
<evidence type="ECO:0000313" key="4">
    <source>
        <dbReference type="Proteomes" id="UP001266305"/>
    </source>
</evidence>
<dbReference type="Pfam" id="PF07679">
    <property type="entry name" value="I-set"/>
    <property type="match status" value="1"/>
</dbReference>
<dbReference type="InterPro" id="IPR036179">
    <property type="entry name" value="Ig-like_dom_sf"/>
</dbReference>
<evidence type="ECO:0000256" key="1">
    <source>
        <dbReference type="SAM" id="MobiDB-lite"/>
    </source>
</evidence>
<proteinExistence type="predicted"/>
<evidence type="ECO:0000313" key="3">
    <source>
        <dbReference type="EMBL" id="KAK2120459.1"/>
    </source>
</evidence>
<accession>A0ABQ9WHK3</accession>
<dbReference type="Proteomes" id="UP001266305">
    <property type="component" value="Unassembled WGS sequence"/>
</dbReference>
<dbReference type="InterPro" id="IPR013783">
    <property type="entry name" value="Ig-like_fold"/>
</dbReference>
<dbReference type="InterPro" id="IPR013098">
    <property type="entry name" value="Ig_I-set"/>
</dbReference>
<keyword evidence="4" id="KW-1185">Reference proteome</keyword>
<organism evidence="3 4">
    <name type="scientific">Saguinus oedipus</name>
    <name type="common">Cotton-top tamarin</name>
    <name type="synonym">Oedipomidas oedipus</name>
    <dbReference type="NCBI Taxonomy" id="9490"/>
    <lineage>
        <taxon>Eukaryota</taxon>
        <taxon>Metazoa</taxon>
        <taxon>Chordata</taxon>
        <taxon>Craniata</taxon>
        <taxon>Vertebrata</taxon>
        <taxon>Euteleostomi</taxon>
        <taxon>Mammalia</taxon>
        <taxon>Eutheria</taxon>
        <taxon>Euarchontoglires</taxon>
        <taxon>Primates</taxon>
        <taxon>Haplorrhini</taxon>
        <taxon>Platyrrhini</taxon>
        <taxon>Cebidae</taxon>
        <taxon>Callitrichinae</taxon>
        <taxon>Saguinus</taxon>
    </lineage>
</organism>
<dbReference type="EMBL" id="JASSZA010000001">
    <property type="protein sequence ID" value="KAK2120459.1"/>
    <property type="molecule type" value="Genomic_DNA"/>
</dbReference>
<protein>
    <submittedName>
        <fullName evidence="3">Hemicentin-2</fullName>
    </submittedName>
</protein>
<comment type="caution">
    <text evidence="3">The sequence shown here is derived from an EMBL/GenBank/DDBJ whole genome shotgun (WGS) entry which is preliminary data.</text>
</comment>
<dbReference type="SUPFAM" id="SSF48726">
    <property type="entry name" value="Immunoglobulin"/>
    <property type="match status" value="1"/>
</dbReference>
<sequence>MLDTEGRAPLCPTESSVVHGVVSRGGRLQLSRLQPAEARKDFVCALHLLSSSQGSPFRCPGPHCTPASVPPRIQSLGAAQEHHILEGQEARLDCEANGQPPPDVAWLKDGSPLGQDMGSHLR</sequence>
<feature type="region of interest" description="Disordered" evidence="1">
    <location>
        <begin position="94"/>
        <end position="122"/>
    </location>
</feature>
<feature type="domain" description="Ig-like" evidence="2">
    <location>
        <begin position="71"/>
        <end position="122"/>
    </location>
</feature>
<dbReference type="PROSITE" id="PS50835">
    <property type="entry name" value="IG_LIKE"/>
    <property type="match status" value="1"/>
</dbReference>